<evidence type="ECO:0000313" key="5">
    <source>
        <dbReference type="Proteomes" id="UP001204142"/>
    </source>
</evidence>
<protein>
    <submittedName>
        <fullName evidence="4">Cobalamin-binding protein</fullName>
    </submittedName>
</protein>
<organism evidence="4 5">
    <name type="scientific">Limnobacter humi</name>
    <dbReference type="NCBI Taxonomy" id="1778671"/>
    <lineage>
        <taxon>Bacteria</taxon>
        <taxon>Pseudomonadati</taxon>
        <taxon>Pseudomonadota</taxon>
        <taxon>Betaproteobacteria</taxon>
        <taxon>Burkholderiales</taxon>
        <taxon>Burkholderiaceae</taxon>
        <taxon>Limnobacter</taxon>
    </lineage>
</organism>
<dbReference type="SUPFAM" id="SSF53807">
    <property type="entry name" value="Helical backbone' metal receptor"/>
    <property type="match status" value="1"/>
</dbReference>
<proteinExistence type="predicted"/>
<dbReference type="Pfam" id="PF01497">
    <property type="entry name" value="Peripla_BP_2"/>
    <property type="match status" value="1"/>
</dbReference>
<dbReference type="Proteomes" id="UP001204142">
    <property type="component" value="Unassembled WGS sequence"/>
</dbReference>
<dbReference type="InterPro" id="IPR050902">
    <property type="entry name" value="ABC_Transporter_SBP"/>
</dbReference>
<feature type="domain" description="Fe/B12 periplasmic-binding" evidence="3">
    <location>
        <begin position="42"/>
        <end position="294"/>
    </location>
</feature>
<dbReference type="EMBL" id="JANIGO010000001">
    <property type="protein sequence ID" value="MCQ8895163.1"/>
    <property type="molecule type" value="Genomic_DNA"/>
</dbReference>
<evidence type="ECO:0000313" key="4">
    <source>
        <dbReference type="EMBL" id="MCQ8895163.1"/>
    </source>
</evidence>
<dbReference type="RefSeq" id="WP_256762836.1">
    <property type="nucleotide sequence ID" value="NZ_JANIGO010000001.1"/>
</dbReference>
<dbReference type="PANTHER" id="PTHR30535">
    <property type="entry name" value="VITAMIN B12-BINDING PROTEIN"/>
    <property type="match status" value="1"/>
</dbReference>
<comment type="caution">
    <text evidence="4">The sequence shown here is derived from an EMBL/GenBank/DDBJ whole genome shotgun (WGS) entry which is preliminary data.</text>
</comment>
<dbReference type="PANTHER" id="PTHR30535:SF34">
    <property type="entry name" value="MOLYBDATE-BINDING PROTEIN MOLA"/>
    <property type="match status" value="1"/>
</dbReference>
<evidence type="ECO:0000256" key="1">
    <source>
        <dbReference type="ARBA" id="ARBA00022729"/>
    </source>
</evidence>
<evidence type="ECO:0000256" key="2">
    <source>
        <dbReference type="SAM" id="SignalP"/>
    </source>
</evidence>
<sequence length="301" mass="32678">MNRYPWAGLLLGLCMMAPVHAKPTCVLDDTQAPVCVAQAAHRVLSLSPHLTESVAFVHGLNAVVAVDSSSDYPSDVNRLPKLGAPWLLGSETVLAQKPDLVLVWNSGINPAVVERLRALKVPVYVSEPKTLGEVASTLRRLSSLLGTERQSEGAIHAWESGIQQQRTQHQGLAVVPVFYQVWPKPLMTLGGSHVVSEILSLCGGRNVFEDQPGLAFQVSAEAVLARKPGLVLASGDDTRERALIHQWSMWSTLPAVRNGWVQSFPKDILVRNGPRLLEATQRMCALLNRVRQGPAPGRPAP</sequence>
<dbReference type="CDD" id="cd01144">
    <property type="entry name" value="BtuF"/>
    <property type="match status" value="1"/>
</dbReference>
<accession>A0ABT1WE61</accession>
<dbReference type="NCBIfam" id="NF038402">
    <property type="entry name" value="TroA_like"/>
    <property type="match status" value="1"/>
</dbReference>
<keyword evidence="5" id="KW-1185">Reference proteome</keyword>
<evidence type="ECO:0000259" key="3">
    <source>
        <dbReference type="PROSITE" id="PS50983"/>
    </source>
</evidence>
<feature type="chain" id="PRO_5045524205" evidence="2">
    <location>
        <begin position="22"/>
        <end position="301"/>
    </location>
</feature>
<keyword evidence="1 2" id="KW-0732">Signal</keyword>
<dbReference type="Gene3D" id="3.40.50.1980">
    <property type="entry name" value="Nitrogenase molybdenum iron protein domain"/>
    <property type="match status" value="2"/>
</dbReference>
<dbReference type="InterPro" id="IPR054828">
    <property type="entry name" value="Vit_B12_bind_prot"/>
</dbReference>
<gene>
    <name evidence="4" type="ORF">NQT62_01770</name>
</gene>
<reference evidence="4 5" key="1">
    <citation type="submission" date="2022-07" db="EMBL/GenBank/DDBJ databases">
        <authorList>
            <person name="Xamxidin M."/>
            <person name="Wu M."/>
        </authorList>
    </citation>
    <scope>NUCLEOTIDE SEQUENCE [LARGE SCALE GENOMIC DNA]</scope>
    <source>
        <strain evidence="4 5">NBRC 111650</strain>
    </source>
</reference>
<dbReference type="InterPro" id="IPR002491">
    <property type="entry name" value="ABC_transptr_periplasmic_BD"/>
</dbReference>
<dbReference type="PROSITE" id="PS50983">
    <property type="entry name" value="FE_B12_PBP"/>
    <property type="match status" value="1"/>
</dbReference>
<feature type="signal peptide" evidence="2">
    <location>
        <begin position="1"/>
        <end position="21"/>
    </location>
</feature>
<name>A0ABT1WE61_9BURK</name>